<proteinExistence type="predicted"/>
<comment type="caution">
    <text evidence="2">The sequence shown here is derived from an EMBL/GenBank/DDBJ whole genome shotgun (WGS) entry which is preliminary data.</text>
</comment>
<evidence type="ECO:0000256" key="1">
    <source>
        <dbReference type="SAM" id="MobiDB-lite"/>
    </source>
</evidence>
<protein>
    <submittedName>
        <fullName evidence="2">Uncharacterized protein</fullName>
    </submittedName>
</protein>
<evidence type="ECO:0000313" key="2">
    <source>
        <dbReference type="EMBL" id="KAF6765865.1"/>
    </source>
</evidence>
<organism evidence="2 3">
    <name type="scientific">Ephemerocybe angulata</name>
    <dbReference type="NCBI Taxonomy" id="980116"/>
    <lineage>
        <taxon>Eukaryota</taxon>
        <taxon>Fungi</taxon>
        <taxon>Dikarya</taxon>
        <taxon>Basidiomycota</taxon>
        <taxon>Agaricomycotina</taxon>
        <taxon>Agaricomycetes</taxon>
        <taxon>Agaricomycetidae</taxon>
        <taxon>Agaricales</taxon>
        <taxon>Agaricineae</taxon>
        <taxon>Psathyrellaceae</taxon>
        <taxon>Ephemerocybe</taxon>
    </lineage>
</organism>
<feature type="region of interest" description="Disordered" evidence="1">
    <location>
        <begin position="25"/>
        <end position="54"/>
    </location>
</feature>
<dbReference type="Proteomes" id="UP000521943">
    <property type="component" value="Unassembled WGS sequence"/>
</dbReference>
<sequence length="297" mass="32348">MPPDIKKSLDPSSPDYDELNALAENLKHSAQSPAKRASTVEGGGRRRAGTSDGDGVAGAEFDALALVWAPCVPVAGDGYKVWRPEHDDESTRDVQTATTSTNDLGNLGWLNVSKRGLEASSVVTDGVERVCAVTASDVDVARVKDLWSRVPHIALGMIARTTEIAPGIEVQSIAWLGKLFTSDLEKVPLEVAMGPGEVEMFKAVYGWRQSHLGPSQHQAHSRSLIKRAFPARRATIDDHVRAASTYALHHLIPPLRQSQINLRRVRRELVHVEAGVANVVVRAVFVPIEDRELDLEP</sequence>
<accession>A0A8H6IHT4</accession>
<dbReference type="EMBL" id="JACGCI010000002">
    <property type="protein sequence ID" value="KAF6765865.1"/>
    <property type="molecule type" value="Genomic_DNA"/>
</dbReference>
<evidence type="ECO:0000313" key="3">
    <source>
        <dbReference type="Proteomes" id="UP000521943"/>
    </source>
</evidence>
<dbReference type="AlphaFoldDB" id="A0A8H6IHT4"/>
<gene>
    <name evidence="2" type="ORF">DFP72DRAFT_1058427</name>
</gene>
<name>A0A8H6IHT4_9AGAR</name>
<keyword evidence="3" id="KW-1185">Reference proteome</keyword>
<reference evidence="2 3" key="1">
    <citation type="submission" date="2020-07" db="EMBL/GenBank/DDBJ databases">
        <title>Comparative genomics of pyrophilous fungi reveals a link between fire events and developmental genes.</title>
        <authorList>
            <consortium name="DOE Joint Genome Institute"/>
            <person name="Steindorff A.S."/>
            <person name="Carver A."/>
            <person name="Calhoun S."/>
            <person name="Stillman K."/>
            <person name="Liu H."/>
            <person name="Lipzen A."/>
            <person name="Pangilinan J."/>
            <person name="Labutti K."/>
            <person name="Bruns T.D."/>
            <person name="Grigoriev I.V."/>
        </authorList>
    </citation>
    <scope>NUCLEOTIDE SEQUENCE [LARGE SCALE GENOMIC DNA]</scope>
    <source>
        <strain evidence="2 3">CBS 144469</strain>
    </source>
</reference>